<reference evidence="1 2" key="1">
    <citation type="journal article" date="2014" name="Int. J. Syst. Evol. Microbiol.">
        <title>Celeribacter indicus sp. nov., a polycyclic aromatic hydrocarbon-degrading bacterium from deep-sea sediment and reclassification of Huaishuia halophila as Celeribacter halophilus comb. nov.</title>
        <authorList>
            <person name="Lai Q."/>
            <person name="Cao J."/>
            <person name="Yuan J."/>
            <person name="Li F."/>
            <person name="Shao Z."/>
        </authorList>
    </citation>
    <scope>NUCLEOTIDE SEQUENCE [LARGE SCALE GENOMIC DNA]</scope>
    <source>
        <strain evidence="1">P73</strain>
    </source>
</reference>
<organism evidence="1 2">
    <name type="scientific">Celeribacter indicus</name>
    <dbReference type="NCBI Taxonomy" id="1208324"/>
    <lineage>
        <taxon>Bacteria</taxon>
        <taxon>Pseudomonadati</taxon>
        <taxon>Pseudomonadota</taxon>
        <taxon>Alphaproteobacteria</taxon>
        <taxon>Rhodobacterales</taxon>
        <taxon>Roseobacteraceae</taxon>
        <taxon>Celeribacter</taxon>
    </lineage>
</organism>
<evidence type="ECO:0000313" key="2">
    <source>
        <dbReference type="Proteomes" id="UP000031521"/>
    </source>
</evidence>
<evidence type="ECO:0000313" key="1">
    <source>
        <dbReference type="EMBL" id="AJE47962.1"/>
    </source>
</evidence>
<dbReference type="EMBL" id="CP004393">
    <property type="protein sequence ID" value="AJE47962.1"/>
    <property type="molecule type" value="Genomic_DNA"/>
</dbReference>
<keyword evidence="2" id="KW-1185">Reference proteome</keyword>
<protein>
    <submittedName>
        <fullName evidence="1">Uncharacterized protein</fullName>
    </submittedName>
</protein>
<sequence length="166" mass="18926">MASLGQLGLVQTPDAKTIAGYMQRLGFALSEMTLERDFLREHPGFEVTRREDEALYVKTIEMRAQATVEHALGTHSYRVYRALYGNAFSLETTGELALEIRRMNALRRGIKPPYRGDVAMALYRLSTREAIGEEVSIDDFRRAMAEPFLQDLARRPMDIGRAGLRW</sequence>
<gene>
    <name evidence="1" type="ORF">P73_3247</name>
</gene>
<proteinExistence type="predicted"/>
<dbReference type="KEGG" id="cid:P73_3247"/>
<name>A0A0B5E6L9_9RHOB</name>
<dbReference type="Proteomes" id="UP000031521">
    <property type="component" value="Chromosome"/>
</dbReference>
<accession>A0A0B5E6L9</accession>
<dbReference type="HOGENOM" id="CLU_1599767_0_0_5"/>
<dbReference type="AlphaFoldDB" id="A0A0B5E6L9"/>